<feature type="transmembrane region" description="Helical" evidence="1">
    <location>
        <begin position="141"/>
        <end position="161"/>
    </location>
</feature>
<feature type="transmembrane region" description="Helical" evidence="1">
    <location>
        <begin position="350"/>
        <end position="368"/>
    </location>
</feature>
<gene>
    <name evidence="2" type="ORF">rosag_41430</name>
</gene>
<feature type="transmembrane region" description="Helical" evidence="1">
    <location>
        <begin position="388"/>
        <end position="409"/>
    </location>
</feature>
<reference evidence="2" key="1">
    <citation type="submission" date="2022-08" db="EMBL/GenBank/DDBJ databases">
        <title>Draft genome sequencing of Roseisolibacter agri AW1220.</title>
        <authorList>
            <person name="Tobiishi Y."/>
            <person name="Tonouchi A."/>
        </authorList>
    </citation>
    <scope>NUCLEOTIDE SEQUENCE</scope>
    <source>
        <strain evidence="2">AW1220</strain>
    </source>
</reference>
<feature type="transmembrane region" description="Helical" evidence="1">
    <location>
        <begin position="98"/>
        <end position="121"/>
    </location>
</feature>
<protein>
    <recommendedName>
        <fullName evidence="4">Quinol:cytochrome c oxidoreductase quinone-binding subunit 2</fullName>
    </recommendedName>
</protein>
<accession>A0AA37QJI0</accession>
<evidence type="ECO:0000313" key="2">
    <source>
        <dbReference type="EMBL" id="GLC27630.1"/>
    </source>
</evidence>
<evidence type="ECO:0008006" key="4">
    <source>
        <dbReference type="Google" id="ProtNLM"/>
    </source>
</evidence>
<feature type="transmembrane region" description="Helical" evidence="1">
    <location>
        <begin position="245"/>
        <end position="264"/>
    </location>
</feature>
<evidence type="ECO:0000313" key="3">
    <source>
        <dbReference type="Proteomes" id="UP001161325"/>
    </source>
</evidence>
<dbReference type="EMBL" id="BRXS01000006">
    <property type="protein sequence ID" value="GLC27630.1"/>
    <property type="molecule type" value="Genomic_DNA"/>
</dbReference>
<keyword evidence="1" id="KW-0472">Membrane</keyword>
<dbReference type="RefSeq" id="WP_284352066.1">
    <property type="nucleotide sequence ID" value="NZ_BRXS01000006.1"/>
</dbReference>
<dbReference type="PANTHER" id="PTHR43044:SF1">
    <property type="entry name" value="QUINOL:CYTOCHROME C OXIDOREDUCTASE QUINONE-BINDING SUBUNIT 2"/>
    <property type="match status" value="1"/>
</dbReference>
<name>A0AA37QJI0_9BACT</name>
<dbReference type="PANTHER" id="PTHR43044">
    <property type="match status" value="1"/>
</dbReference>
<feature type="transmembrane region" description="Helical" evidence="1">
    <location>
        <begin position="53"/>
        <end position="77"/>
    </location>
</feature>
<comment type="caution">
    <text evidence="2">The sequence shown here is derived from an EMBL/GenBank/DDBJ whole genome shotgun (WGS) entry which is preliminary data.</text>
</comment>
<feature type="transmembrane region" description="Helical" evidence="1">
    <location>
        <begin position="324"/>
        <end position="343"/>
    </location>
</feature>
<keyword evidence="1" id="KW-0812">Transmembrane</keyword>
<dbReference type="Proteomes" id="UP001161325">
    <property type="component" value="Unassembled WGS sequence"/>
</dbReference>
<keyword evidence="1" id="KW-1133">Transmembrane helix</keyword>
<evidence type="ECO:0000256" key="1">
    <source>
        <dbReference type="SAM" id="Phobius"/>
    </source>
</evidence>
<proteinExistence type="predicted"/>
<dbReference type="AlphaFoldDB" id="A0AA37QJI0"/>
<feature type="transmembrane region" description="Helical" evidence="1">
    <location>
        <begin position="285"/>
        <end position="304"/>
    </location>
</feature>
<sequence length="445" mass="50712">MSLHAVHVPTREELIRATANKPVSKTLKLAFAALAAIGAIVFIIGAVRGEDRAWLALMFNWLFFTIIASAGVAFAAVQRLTTARWSRPVIRFIEGYVAWLPVAFVLLLVILFFSGSHIFTWAGREAIHTPQKAIYLDPTFFKLRGVVLFGLMTFFYCWFVYRSVRLDVGVTPEESTASGWAKGMRAKMRASFGEERRELHSTHSILGKIAVVVCLMFGWFWPVLIWDYSMTISLHFQQTMYGWQVFMGGFLVMMMSFQAMQYFWRRHLGAYDLITDSHLHDVGKLCFAFTAFWGYLTFSQFLVIWYGNMPEETHWPRLRLSDPWIGLSTAVVILSFVIPFFTLLSKAAKLYAPVMLTVALCSATGIWIHRYLEIYPSVYGEAAHLPFGLWEVGVGLGMLGLFGLVYTSFMDAFPKVRVFLMTSKYRDEVQVPVDPKTMEPLPAHE</sequence>
<feature type="transmembrane region" description="Helical" evidence="1">
    <location>
        <begin position="205"/>
        <end position="225"/>
    </location>
</feature>
<keyword evidence="3" id="KW-1185">Reference proteome</keyword>
<feature type="transmembrane region" description="Helical" evidence="1">
    <location>
        <begin position="29"/>
        <end position="47"/>
    </location>
</feature>
<organism evidence="2 3">
    <name type="scientific">Roseisolibacter agri</name>
    <dbReference type="NCBI Taxonomy" id="2014610"/>
    <lineage>
        <taxon>Bacteria</taxon>
        <taxon>Pseudomonadati</taxon>
        <taxon>Gemmatimonadota</taxon>
        <taxon>Gemmatimonadia</taxon>
        <taxon>Gemmatimonadales</taxon>
        <taxon>Gemmatimonadaceae</taxon>
        <taxon>Roseisolibacter</taxon>
    </lineage>
</organism>